<dbReference type="RefSeq" id="WP_344906433.1">
    <property type="nucleotide sequence ID" value="NZ_BAAAYO010000003.1"/>
</dbReference>
<comment type="caution">
    <text evidence="1">The sequence shown here is derived from an EMBL/GenBank/DDBJ whole genome shotgun (WGS) entry which is preliminary data.</text>
</comment>
<dbReference type="Proteomes" id="UP001589619">
    <property type="component" value="Unassembled WGS sequence"/>
</dbReference>
<gene>
    <name evidence="1" type="ORF">ACFFNY_35660</name>
</gene>
<organism evidence="1 2">
    <name type="scientific">Paenibacillus hodogayensis</name>
    <dbReference type="NCBI Taxonomy" id="279208"/>
    <lineage>
        <taxon>Bacteria</taxon>
        <taxon>Bacillati</taxon>
        <taxon>Bacillota</taxon>
        <taxon>Bacilli</taxon>
        <taxon>Bacillales</taxon>
        <taxon>Paenibacillaceae</taxon>
        <taxon>Paenibacillus</taxon>
    </lineage>
</organism>
<evidence type="ECO:0000313" key="2">
    <source>
        <dbReference type="Proteomes" id="UP001589619"/>
    </source>
</evidence>
<name>A0ABV5W8M0_9BACL</name>
<sequence length="78" mass="9334">METANQLSMRRLQPQEVEKSDHLLERLKASLSFDQYQLVLEWDELQNHRNTVEKEMMYQAGIKDGLRMARQIQELITE</sequence>
<protein>
    <recommendedName>
        <fullName evidence="3">Small, acid-soluble spore protein, alpha/beta type</fullName>
    </recommendedName>
</protein>
<evidence type="ECO:0008006" key="3">
    <source>
        <dbReference type="Google" id="ProtNLM"/>
    </source>
</evidence>
<dbReference type="EMBL" id="JBHMAG010000030">
    <property type="protein sequence ID" value="MFB9756934.1"/>
    <property type="molecule type" value="Genomic_DNA"/>
</dbReference>
<evidence type="ECO:0000313" key="1">
    <source>
        <dbReference type="EMBL" id="MFB9756934.1"/>
    </source>
</evidence>
<reference evidence="1 2" key="1">
    <citation type="submission" date="2024-09" db="EMBL/GenBank/DDBJ databases">
        <authorList>
            <person name="Sun Q."/>
            <person name="Mori K."/>
        </authorList>
    </citation>
    <scope>NUCLEOTIDE SEQUENCE [LARGE SCALE GENOMIC DNA]</scope>
    <source>
        <strain evidence="1 2">JCM 12520</strain>
    </source>
</reference>
<keyword evidence="2" id="KW-1185">Reference proteome</keyword>
<accession>A0ABV5W8M0</accession>
<proteinExistence type="predicted"/>